<organism evidence="3 4">
    <name type="scientific">Drechslerella stenobrocha 248</name>
    <dbReference type="NCBI Taxonomy" id="1043628"/>
    <lineage>
        <taxon>Eukaryota</taxon>
        <taxon>Fungi</taxon>
        <taxon>Dikarya</taxon>
        <taxon>Ascomycota</taxon>
        <taxon>Pezizomycotina</taxon>
        <taxon>Orbiliomycetes</taxon>
        <taxon>Orbiliales</taxon>
        <taxon>Orbiliaceae</taxon>
        <taxon>Drechslerella</taxon>
    </lineage>
</organism>
<feature type="transmembrane region" description="Helical" evidence="2">
    <location>
        <begin position="38"/>
        <end position="58"/>
    </location>
</feature>
<feature type="transmembrane region" description="Helical" evidence="2">
    <location>
        <begin position="79"/>
        <end position="101"/>
    </location>
</feature>
<evidence type="ECO:0000256" key="2">
    <source>
        <dbReference type="SAM" id="Phobius"/>
    </source>
</evidence>
<protein>
    <recommendedName>
        <fullName evidence="5">Tetraspanin Tsp3</fullName>
    </recommendedName>
</protein>
<dbReference type="AlphaFoldDB" id="W7HTW7"/>
<feature type="compositionally biased region" description="Basic and acidic residues" evidence="1">
    <location>
        <begin position="256"/>
        <end position="274"/>
    </location>
</feature>
<evidence type="ECO:0000256" key="1">
    <source>
        <dbReference type="SAM" id="MobiDB-lite"/>
    </source>
</evidence>
<feature type="region of interest" description="Disordered" evidence="1">
    <location>
        <begin position="256"/>
        <end position="298"/>
    </location>
</feature>
<dbReference type="HOGENOM" id="CLU_930723_0_0_1"/>
<keyword evidence="2" id="KW-0812">Transmembrane</keyword>
<keyword evidence="2" id="KW-1133">Transmembrane helix</keyword>
<reference evidence="3 4" key="1">
    <citation type="submission" date="2013-05" db="EMBL/GenBank/DDBJ databases">
        <title>Drechslerella stenobrocha genome reveals carnivorous origination and mechanical trapping mechanism of predatory fungi.</title>
        <authorList>
            <person name="Liu X."/>
            <person name="Zhang W."/>
            <person name="Liu K."/>
        </authorList>
    </citation>
    <scope>NUCLEOTIDE SEQUENCE [LARGE SCALE GENOMIC DNA]</scope>
    <source>
        <strain evidence="3 4">248</strain>
    </source>
</reference>
<sequence>MSSAILSRILPPLLFLLSSVLAAVAWYRTSKYRLPLPFPALPALSTFLPLVELITTFYTANRVLSPAGSRKNPLPPLLVLLNLFLLLLPTALVPSAVPALFPENLCQLEQTWKGWYSEKNVLAIKGVQDALTCCGFRTNKNMAFPFFKNGEGGGGVPADTCARALGGGDPSKVSACLPLWEDKMKTTVWLLIAAAALVVTLKLAFLSTALGDPEMVRRWFNPPAYEGYNGRREIEEIDDEDDDGLIDARDSIQESDLVRGGRGEANRDREDSRTRLLLPQENGRARSVGAEEEVAWRS</sequence>
<feature type="transmembrane region" description="Helical" evidence="2">
    <location>
        <begin position="188"/>
        <end position="210"/>
    </location>
</feature>
<gene>
    <name evidence="3" type="ORF">DRE_03221</name>
</gene>
<keyword evidence="2" id="KW-0472">Membrane</keyword>
<name>W7HTW7_9PEZI</name>
<proteinExistence type="predicted"/>
<evidence type="ECO:0000313" key="4">
    <source>
        <dbReference type="Proteomes" id="UP000024837"/>
    </source>
</evidence>
<dbReference type="OrthoDB" id="71600at2759"/>
<accession>W7HTW7</accession>
<dbReference type="EMBL" id="KI966409">
    <property type="protein sequence ID" value="EWC47601.1"/>
    <property type="molecule type" value="Genomic_DNA"/>
</dbReference>
<evidence type="ECO:0008006" key="5">
    <source>
        <dbReference type="Google" id="ProtNLM"/>
    </source>
</evidence>
<keyword evidence="4" id="KW-1185">Reference proteome</keyword>
<dbReference type="Proteomes" id="UP000024837">
    <property type="component" value="Unassembled WGS sequence"/>
</dbReference>
<evidence type="ECO:0000313" key="3">
    <source>
        <dbReference type="EMBL" id="EWC47601.1"/>
    </source>
</evidence>